<evidence type="ECO:0000256" key="2">
    <source>
        <dbReference type="ARBA" id="ARBA00022723"/>
    </source>
</evidence>
<organism evidence="10 11">
    <name type="scientific">Serendipita indica (strain DSM 11827)</name>
    <name type="common">Root endophyte fungus</name>
    <name type="synonym">Piriformospora indica</name>
    <dbReference type="NCBI Taxonomy" id="1109443"/>
    <lineage>
        <taxon>Eukaryota</taxon>
        <taxon>Fungi</taxon>
        <taxon>Dikarya</taxon>
        <taxon>Basidiomycota</taxon>
        <taxon>Agaricomycotina</taxon>
        <taxon>Agaricomycetes</taxon>
        <taxon>Sebacinales</taxon>
        <taxon>Serendipitaceae</taxon>
        <taxon>Serendipita</taxon>
    </lineage>
</organism>
<evidence type="ECO:0000259" key="9">
    <source>
        <dbReference type="PROSITE" id="PS50157"/>
    </source>
</evidence>
<dbReference type="GO" id="GO:0008270">
    <property type="term" value="F:zinc ion binding"/>
    <property type="evidence" value="ECO:0007669"/>
    <property type="project" value="UniProtKB-KW"/>
</dbReference>
<feature type="domain" description="C2H2-type" evidence="9">
    <location>
        <begin position="193"/>
        <end position="220"/>
    </location>
</feature>
<keyword evidence="11" id="KW-1185">Reference proteome</keyword>
<dbReference type="InterPro" id="IPR013087">
    <property type="entry name" value="Znf_C2H2_type"/>
</dbReference>
<dbReference type="GO" id="GO:0005634">
    <property type="term" value="C:nucleus"/>
    <property type="evidence" value="ECO:0007669"/>
    <property type="project" value="UniProtKB-SubCell"/>
</dbReference>
<evidence type="ECO:0000256" key="5">
    <source>
        <dbReference type="ARBA" id="ARBA00022833"/>
    </source>
</evidence>
<dbReference type="InterPro" id="IPR036236">
    <property type="entry name" value="Znf_C2H2_sf"/>
</dbReference>
<dbReference type="GO" id="GO:0010468">
    <property type="term" value="P:regulation of gene expression"/>
    <property type="evidence" value="ECO:0007669"/>
    <property type="project" value="TreeGrafter"/>
</dbReference>
<dbReference type="InParanoid" id="G4TWT9"/>
<dbReference type="OMA" id="YPCGNCE"/>
<dbReference type="PROSITE" id="PS50157">
    <property type="entry name" value="ZINC_FINGER_C2H2_2"/>
    <property type="match status" value="2"/>
</dbReference>
<feature type="domain" description="C2H2-type" evidence="9">
    <location>
        <begin position="165"/>
        <end position="192"/>
    </location>
</feature>
<dbReference type="Pfam" id="PF00096">
    <property type="entry name" value="zf-C2H2"/>
    <property type="match status" value="2"/>
</dbReference>
<feature type="region of interest" description="Disordered" evidence="8">
    <location>
        <begin position="1"/>
        <end position="55"/>
    </location>
</feature>
<evidence type="ECO:0000256" key="7">
    <source>
        <dbReference type="PROSITE-ProRule" id="PRU00042"/>
    </source>
</evidence>
<keyword evidence="5" id="KW-0862">Zinc</keyword>
<evidence type="ECO:0000256" key="4">
    <source>
        <dbReference type="ARBA" id="ARBA00022771"/>
    </source>
</evidence>
<dbReference type="AlphaFoldDB" id="G4TWT9"/>
<sequence length="224" mass="24437">MSAWNNTTVDSDSDVDERVYLSDPYAARREQLPPMMPSFPHRHGSPSSHTASSRMINQVQSSYVDPRAPKSPASMYSPTSLQQYAIFPGAPRPLAPAPSTGLFNHAQQQNSNFNYSHSPTLHPTSAASSNAGMSTTLPSAHSYPDAHTDMVADINANNANGSKKHVCSLCPAAFERRYDLKRHMSTHLDQKEFVCSGCNKALARNDSLQRHQSVCKARPPSSGP</sequence>
<dbReference type="PROSITE" id="PS00028">
    <property type="entry name" value="ZINC_FINGER_C2H2_1"/>
    <property type="match status" value="1"/>
</dbReference>
<evidence type="ECO:0000313" key="10">
    <source>
        <dbReference type="EMBL" id="CCA75782.1"/>
    </source>
</evidence>
<keyword evidence="4 7" id="KW-0863">Zinc-finger</keyword>
<accession>G4TWT9</accession>
<dbReference type="Gene3D" id="3.30.160.60">
    <property type="entry name" value="Classic Zinc Finger"/>
    <property type="match status" value="2"/>
</dbReference>
<evidence type="ECO:0000313" key="11">
    <source>
        <dbReference type="Proteomes" id="UP000007148"/>
    </source>
</evidence>
<dbReference type="HOGENOM" id="CLU_092132_0_0_1"/>
<evidence type="ECO:0000256" key="3">
    <source>
        <dbReference type="ARBA" id="ARBA00022737"/>
    </source>
</evidence>
<proteinExistence type="predicted"/>
<comment type="subcellular location">
    <subcellularLocation>
        <location evidence="1">Nucleus</location>
    </subcellularLocation>
</comment>
<dbReference type="STRING" id="1109443.G4TWT9"/>
<keyword evidence="6" id="KW-0539">Nucleus</keyword>
<evidence type="ECO:0000256" key="1">
    <source>
        <dbReference type="ARBA" id="ARBA00004123"/>
    </source>
</evidence>
<name>G4TWT9_SERID</name>
<protein>
    <recommendedName>
        <fullName evidence="9">C2H2-type domain-containing protein</fullName>
    </recommendedName>
</protein>
<keyword evidence="2" id="KW-0479">Metal-binding</keyword>
<evidence type="ECO:0000256" key="6">
    <source>
        <dbReference type="ARBA" id="ARBA00023242"/>
    </source>
</evidence>
<keyword evidence="3" id="KW-0677">Repeat</keyword>
<dbReference type="SUPFAM" id="SSF57667">
    <property type="entry name" value="beta-beta-alpha zinc fingers"/>
    <property type="match status" value="1"/>
</dbReference>
<feature type="compositionally biased region" description="Basic and acidic residues" evidence="8">
    <location>
        <begin position="16"/>
        <end position="31"/>
    </location>
</feature>
<dbReference type="EMBL" id="CAFZ01000520">
    <property type="protein sequence ID" value="CCA75782.1"/>
    <property type="molecule type" value="Genomic_DNA"/>
</dbReference>
<dbReference type="Proteomes" id="UP000007148">
    <property type="component" value="Unassembled WGS sequence"/>
</dbReference>
<dbReference type="InterPro" id="IPR050331">
    <property type="entry name" value="Zinc_finger"/>
</dbReference>
<dbReference type="OrthoDB" id="8922241at2759"/>
<dbReference type="SMART" id="SM00355">
    <property type="entry name" value="ZnF_C2H2"/>
    <property type="match status" value="2"/>
</dbReference>
<dbReference type="PANTHER" id="PTHR16515">
    <property type="entry name" value="PR DOMAIN ZINC FINGER PROTEIN"/>
    <property type="match status" value="1"/>
</dbReference>
<gene>
    <name evidence="10" type="ORF">PIIN_09772</name>
</gene>
<feature type="compositionally biased region" description="Polar residues" evidence="8">
    <location>
        <begin position="1"/>
        <end position="10"/>
    </location>
</feature>
<feature type="compositionally biased region" description="Polar residues" evidence="8">
    <location>
        <begin position="45"/>
        <end position="55"/>
    </location>
</feature>
<dbReference type="PANTHER" id="PTHR16515:SF49">
    <property type="entry name" value="GASTRULA ZINC FINGER PROTEIN XLCGF49.1-LIKE-RELATED"/>
    <property type="match status" value="1"/>
</dbReference>
<comment type="caution">
    <text evidence="10">The sequence shown here is derived from an EMBL/GenBank/DDBJ whole genome shotgun (WGS) entry which is preliminary data.</text>
</comment>
<reference evidence="10 11" key="1">
    <citation type="journal article" date="2011" name="PLoS Pathog.">
        <title>Endophytic Life Strategies Decoded by Genome and Transcriptome Analyses of the Mutualistic Root Symbiont Piriformospora indica.</title>
        <authorList>
            <person name="Zuccaro A."/>
            <person name="Lahrmann U."/>
            <person name="Guldener U."/>
            <person name="Langen G."/>
            <person name="Pfiffi S."/>
            <person name="Biedenkopf D."/>
            <person name="Wong P."/>
            <person name="Samans B."/>
            <person name="Grimm C."/>
            <person name="Basiewicz M."/>
            <person name="Murat C."/>
            <person name="Martin F."/>
            <person name="Kogel K.H."/>
        </authorList>
    </citation>
    <scope>NUCLEOTIDE SEQUENCE [LARGE SCALE GENOMIC DNA]</scope>
    <source>
        <strain evidence="10 11">DSM 11827</strain>
    </source>
</reference>
<evidence type="ECO:0000256" key="8">
    <source>
        <dbReference type="SAM" id="MobiDB-lite"/>
    </source>
</evidence>